<evidence type="ECO:0000313" key="6">
    <source>
        <dbReference type="EMBL" id="MFB9556166.1"/>
    </source>
</evidence>
<organism evidence="6 7">
    <name type="scientific">Streptomyces roseoviridis</name>
    <dbReference type="NCBI Taxonomy" id="67361"/>
    <lineage>
        <taxon>Bacteria</taxon>
        <taxon>Bacillati</taxon>
        <taxon>Actinomycetota</taxon>
        <taxon>Actinomycetes</taxon>
        <taxon>Kitasatosporales</taxon>
        <taxon>Streptomycetaceae</taxon>
        <taxon>Streptomyces</taxon>
    </lineage>
</organism>
<keyword evidence="7" id="KW-1185">Reference proteome</keyword>
<dbReference type="InterPro" id="IPR036271">
    <property type="entry name" value="Tet_transcr_reg_TetR-rel_C_sf"/>
</dbReference>
<dbReference type="Gene3D" id="1.10.357.10">
    <property type="entry name" value="Tetracycline Repressor, domain 2"/>
    <property type="match status" value="1"/>
</dbReference>
<dbReference type="SUPFAM" id="SSF48498">
    <property type="entry name" value="Tetracyclin repressor-like, C-terminal domain"/>
    <property type="match status" value="1"/>
</dbReference>
<evidence type="ECO:0000313" key="7">
    <source>
        <dbReference type="Proteomes" id="UP001589716"/>
    </source>
</evidence>
<keyword evidence="3" id="KW-0804">Transcription</keyword>
<dbReference type="PRINTS" id="PR00455">
    <property type="entry name" value="HTHTETR"/>
</dbReference>
<keyword evidence="2 4" id="KW-0238">DNA-binding</keyword>
<reference evidence="6 7" key="1">
    <citation type="submission" date="2024-09" db="EMBL/GenBank/DDBJ databases">
        <authorList>
            <person name="Sun Q."/>
            <person name="Mori K."/>
        </authorList>
    </citation>
    <scope>NUCLEOTIDE SEQUENCE [LARGE SCALE GENOMIC DNA]</scope>
    <source>
        <strain evidence="6 7">JCM 4414</strain>
    </source>
</reference>
<name>A0ABV5QRS8_9ACTN</name>
<dbReference type="PANTHER" id="PTHR47506">
    <property type="entry name" value="TRANSCRIPTIONAL REGULATORY PROTEIN"/>
    <property type="match status" value="1"/>
</dbReference>
<accession>A0ABV5QRS8</accession>
<dbReference type="EMBL" id="JBHMCT010000012">
    <property type="protein sequence ID" value="MFB9556166.1"/>
    <property type="molecule type" value="Genomic_DNA"/>
</dbReference>
<gene>
    <name evidence="6" type="ORF">ACFFTP_18480</name>
</gene>
<dbReference type="InterPro" id="IPR001647">
    <property type="entry name" value="HTH_TetR"/>
</dbReference>
<evidence type="ECO:0000256" key="1">
    <source>
        <dbReference type="ARBA" id="ARBA00023015"/>
    </source>
</evidence>
<keyword evidence="1" id="KW-0805">Transcription regulation</keyword>
<dbReference type="RefSeq" id="WP_345490468.1">
    <property type="nucleotide sequence ID" value="NZ_BAAAWU010000001.1"/>
</dbReference>
<evidence type="ECO:0000256" key="2">
    <source>
        <dbReference type="ARBA" id="ARBA00023125"/>
    </source>
</evidence>
<dbReference type="InterPro" id="IPR011075">
    <property type="entry name" value="TetR_C"/>
</dbReference>
<feature type="DNA-binding region" description="H-T-H motif" evidence="4">
    <location>
        <begin position="30"/>
        <end position="49"/>
    </location>
</feature>
<dbReference type="PROSITE" id="PS50977">
    <property type="entry name" value="HTH_TETR_2"/>
    <property type="match status" value="1"/>
</dbReference>
<dbReference type="Proteomes" id="UP001589716">
    <property type="component" value="Unassembled WGS sequence"/>
</dbReference>
<evidence type="ECO:0000256" key="4">
    <source>
        <dbReference type="PROSITE-ProRule" id="PRU00335"/>
    </source>
</evidence>
<comment type="caution">
    <text evidence="6">The sequence shown here is derived from an EMBL/GenBank/DDBJ whole genome shotgun (WGS) entry which is preliminary data.</text>
</comment>
<dbReference type="SUPFAM" id="SSF46689">
    <property type="entry name" value="Homeodomain-like"/>
    <property type="match status" value="1"/>
</dbReference>
<protein>
    <submittedName>
        <fullName evidence="6">TetR/AcrR family transcriptional regulator</fullName>
    </submittedName>
</protein>
<feature type="domain" description="HTH tetR-type" evidence="5">
    <location>
        <begin position="7"/>
        <end position="67"/>
    </location>
</feature>
<dbReference type="Pfam" id="PF00440">
    <property type="entry name" value="TetR_N"/>
    <property type="match status" value="1"/>
</dbReference>
<dbReference type="PANTHER" id="PTHR47506:SF10">
    <property type="entry name" value="TRANSCRIPTIONAL REGULATORY PROTEIN"/>
    <property type="match status" value="1"/>
</dbReference>
<evidence type="ECO:0000259" key="5">
    <source>
        <dbReference type="PROSITE" id="PS50977"/>
    </source>
</evidence>
<sequence>MSPRPRSFDVNHALDAAMATFWDKGYAGTSAQDLVDSTGLGRGSLYNTFQSKRGLFEAALQRYDAEWTSRLVGLLEEGEGPARDRIRAVLMSVVDEETAQTPGRRGCLVVNTAMEMAGQDPRITEHVRTTFARMQTALRVGVEQGQRDGSMSKDQEPQALALYLLNSLYGLRVLGKVSDRATLTSLVDQILPPAP</sequence>
<proteinExistence type="predicted"/>
<dbReference type="Pfam" id="PF16925">
    <property type="entry name" value="TetR_C_13"/>
    <property type="match status" value="1"/>
</dbReference>
<dbReference type="Gene3D" id="1.10.10.60">
    <property type="entry name" value="Homeodomain-like"/>
    <property type="match status" value="1"/>
</dbReference>
<evidence type="ECO:0000256" key="3">
    <source>
        <dbReference type="ARBA" id="ARBA00023163"/>
    </source>
</evidence>
<dbReference type="InterPro" id="IPR009057">
    <property type="entry name" value="Homeodomain-like_sf"/>
</dbReference>